<proteinExistence type="predicted"/>
<keyword evidence="1" id="KW-1133">Transmembrane helix</keyword>
<evidence type="ECO:0000313" key="2">
    <source>
        <dbReference type="Proteomes" id="UP000095287"/>
    </source>
</evidence>
<keyword evidence="1" id="KW-0472">Membrane</keyword>
<accession>A0A1I8AIL1</accession>
<dbReference type="AlphaFoldDB" id="A0A1I8AIL1"/>
<dbReference type="WBParaSite" id="L893_g6118.t1">
    <property type="protein sequence ID" value="L893_g6118.t1"/>
    <property type="gene ID" value="L893_g6118"/>
</dbReference>
<sequence length="71" mass="7802">MNFRLSLNLPKKQIPLGDEATGSNFGLIRPIILALCSSLHALAYSIGLIWKGSRSNHTLKQTPFRKNGPKA</sequence>
<evidence type="ECO:0000256" key="1">
    <source>
        <dbReference type="SAM" id="Phobius"/>
    </source>
</evidence>
<keyword evidence="2" id="KW-1185">Reference proteome</keyword>
<keyword evidence="1" id="KW-0812">Transmembrane</keyword>
<evidence type="ECO:0000313" key="3">
    <source>
        <dbReference type="WBParaSite" id="L893_g6118.t1"/>
    </source>
</evidence>
<feature type="transmembrane region" description="Helical" evidence="1">
    <location>
        <begin position="31"/>
        <end position="50"/>
    </location>
</feature>
<name>A0A1I8AIL1_9BILA</name>
<organism evidence="2 3">
    <name type="scientific">Steinernema glaseri</name>
    <dbReference type="NCBI Taxonomy" id="37863"/>
    <lineage>
        <taxon>Eukaryota</taxon>
        <taxon>Metazoa</taxon>
        <taxon>Ecdysozoa</taxon>
        <taxon>Nematoda</taxon>
        <taxon>Chromadorea</taxon>
        <taxon>Rhabditida</taxon>
        <taxon>Tylenchina</taxon>
        <taxon>Panagrolaimomorpha</taxon>
        <taxon>Strongyloidoidea</taxon>
        <taxon>Steinernematidae</taxon>
        <taxon>Steinernema</taxon>
    </lineage>
</organism>
<reference evidence="3" key="1">
    <citation type="submission" date="2016-11" db="UniProtKB">
        <authorList>
            <consortium name="WormBaseParasite"/>
        </authorList>
    </citation>
    <scope>IDENTIFICATION</scope>
</reference>
<dbReference type="Proteomes" id="UP000095287">
    <property type="component" value="Unplaced"/>
</dbReference>
<protein>
    <submittedName>
        <fullName evidence="3">Uncharacterized protein</fullName>
    </submittedName>
</protein>